<dbReference type="Proteomes" id="UP000004995">
    <property type="component" value="Unassembled WGS sequence"/>
</dbReference>
<evidence type="ECO:0000313" key="2">
    <source>
        <dbReference type="EnsemblPlants" id="KQK88520"/>
    </source>
</evidence>
<evidence type="ECO:0000256" key="1">
    <source>
        <dbReference type="SAM" id="MobiDB-lite"/>
    </source>
</evidence>
<dbReference type="eggNOG" id="ENOG502R438">
    <property type="taxonomic scope" value="Eukaryota"/>
</dbReference>
<accession>K4ANX5</accession>
<dbReference type="AlphaFoldDB" id="K4ANX5"/>
<sequence length="64" mass="7028">MRGASQWHSHRSKRAPLDDAAHSAAGNNKLPWPSPRRPANHAVLLSGLCFLFRFVAPLLPDPCS</sequence>
<dbReference type="Gramene" id="KQK88520">
    <property type="protein sequence ID" value="KQK88520"/>
    <property type="gene ID" value="SETIT_040623mg"/>
</dbReference>
<proteinExistence type="predicted"/>
<name>K4ANX5_SETIT</name>
<keyword evidence="3" id="KW-1185">Reference proteome</keyword>
<dbReference type="HOGENOM" id="CLU_2871917_0_0_1"/>
<organism evidence="2 3">
    <name type="scientific">Setaria italica</name>
    <name type="common">Foxtail millet</name>
    <name type="synonym">Panicum italicum</name>
    <dbReference type="NCBI Taxonomy" id="4555"/>
    <lineage>
        <taxon>Eukaryota</taxon>
        <taxon>Viridiplantae</taxon>
        <taxon>Streptophyta</taxon>
        <taxon>Embryophyta</taxon>
        <taxon>Tracheophyta</taxon>
        <taxon>Spermatophyta</taxon>
        <taxon>Magnoliopsida</taxon>
        <taxon>Liliopsida</taxon>
        <taxon>Poales</taxon>
        <taxon>Poaceae</taxon>
        <taxon>PACMAD clade</taxon>
        <taxon>Panicoideae</taxon>
        <taxon>Panicodae</taxon>
        <taxon>Paniceae</taxon>
        <taxon>Cenchrinae</taxon>
        <taxon>Setaria</taxon>
    </lineage>
</organism>
<reference evidence="2" key="2">
    <citation type="submission" date="2018-08" db="UniProtKB">
        <authorList>
            <consortium name="EnsemblPlants"/>
        </authorList>
    </citation>
    <scope>IDENTIFICATION</scope>
    <source>
        <strain evidence="2">Yugu1</strain>
    </source>
</reference>
<dbReference type="EnsemblPlants" id="KQK88520">
    <property type="protein sequence ID" value="KQK88520"/>
    <property type="gene ID" value="SETIT_040623mg"/>
</dbReference>
<reference evidence="3" key="1">
    <citation type="journal article" date="2012" name="Nat. Biotechnol.">
        <title>Reference genome sequence of the model plant Setaria.</title>
        <authorList>
            <person name="Bennetzen J.L."/>
            <person name="Schmutz J."/>
            <person name="Wang H."/>
            <person name="Percifield R."/>
            <person name="Hawkins J."/>
            <person name="Pontaroli A.C."/>
            <person name="Estep M."/>
            <person name="Feng L."/>
            <person name="Vaughn J.N."/>
            <person name="Grimwood J."/>
            <person name="Jenkins J."/>
            <person name="Barry K."/>
            <person name="Lindquist E."/>
            <person name="Hellsten U."/>
            <person name="Deshpande S."/>
            <person name="Wang X."/>
            <person name="Wu X."/>
            <person name="Mitros T."/>
            <person name="Triplett J."/>
            <person name="Yang X."/>
            <person name="Ye C.Y."/>
            <person name="Mauro-Herrera M."/>
            <person name="Wang L."/>
            <person name="Li P."/>
            <person name="Sharma M."/>
            <person name="Sharma R."/>
            <person name="Ronald P.C."/>
            <person name="Panaud O."/>
            <person name="Kellogg E.A."/>
            <person name="Brutnell T.P."/>
            <person name="Doust A.N."/>
            <person name="Tuskan G.A."/>
            <person name="Rokhsar D."/>
            <person name="Devos K.M."/>
        </authorList>
    </citation>
    <scope>NUCLEOTIDE SEQUENCE [LARGE SCALE GENOMIC DNA]</scope>
    <source>
        <strain evidence="3">cv. Yugu1</strain>
    </source>
</reference>
<dbReference type="InParanoid" id="K4ANX5"/>
<protein>
    <submittedName>
        <fullName evidence="2">Uncharacterized protein</fullName>
    </submittedName>
</protein>
<feature type="region of interest" description="Disordered" evidence="1">
    <location>
        <begin position="1"/>
        <end position="36"/>
    </location>
</feature>
<dbReference type="EMBL" id="AGNK02005548">
    <property type="status" value="NOT_ANNOTATED_CDS"/>
    <property type="molecule type" value="Genomic_DNA"/>
</dbReference>
<evidence type="ECO:0000313" key="3">
    <source>
        <dbReference type="Proteomes" id="UP000004995"/>
    </source>
</evidence>